<dbReference type="PRINTS" id="PR00038">
    <property type="entry name" value="HTHLUXR"/>
</dbReference>
<dbReference type="PANTHER" id="PTHR43214:SF24">
    <property type="entry name" value="TRANSCRIPTIONAL REGULATORY PROTEIN NARL-RELATED"/>
    <property type="match status" value="1"/>
</dbReference>
<dbReference type="InterPro" id="IPR016032">
    <property type="entry name" value="Sig_transdc_resp-reg_C-effctor"/>
</dbReference>
<dbReference type="InterPro" id="IPR000792">
    <property type="entry name" value="Tscrpt_reg_LuxR_C"/>
</dbReference>
<dbReference type="InterPro" id="IPR011006">
    <property type="entry name" value="CheY-like_superfamily"/>
</dbReference>
<dbReference type="Gene3D" id="3.40.50.2300">
    <property type="match status" value="1"/>
</dbReference>
<dbReference type="SUPFAM" id="SSF52172">
    <property type="entry name" value="CheY-like"/>
    <property type="match status" value="1"/>
</dbReference>
<protein>
    <submittedName>
        <fullName evidence="8">DNA-binding response regulator</fullName>
    </submittedName>
</protein>
<feature type="domain" description="Response regulatory" evidence="7">
    <location>
        <begin position="3"/>
        <end position="124"/>
    </location>
</feature>
<dbReference type="PROSITE" id="PS00622">
    <property type="entry name" value="HTH_LUXR_1"/>
    <property type="match status" value="1"/>
</dbReference>
<evidence type="ECO:0000256" key="3">
    <source>
        <dbReference type="ARBA" id="ARBA00023125"/>
    </source>
</evidence>
<keyword evidence="9" id="KW-1185">Reference proteome</keyword>
<dbReference type="PROSITE" id="PS50043">
    <property type="entry name" value="HTH_LUXR_2"/>
    <property type="match status" value="1"/>
</dbReference>
<dbReference type="CDD" id="cd06170">
    <property type="entry name" value="LuxR_C_like"/>
    <property type="match status" value="1"/>
</dbReference>
<reference evidence="9" key="1">
    <citation type="journal article" date="2019" name="Int. J. Syst. Evol. Microbiol.">
        <title>The Global Catalogue of Microorganisms (GCM) 10K type strain sequencing project: providing services to taxonomists for standard genome sequencing and annotation.</title>
        <authorList>
            <consortium name="The Broad Institute Genomics Platform"/>
            <consortium name="The Broad Institute Genome Sequencing Center for Infectious Disease"/>
            <person name="Wu L."/>
            <person name="Ma J."/>
        </authorList>
    </citation>
    <scope>NUCLEOTIDE SEQUENCE [LARGE SCALE GENOMIC DNA]</scope>
    <source>
        <strain evidence="9">CCM 8653</strain>
    </source>
</reference>
<evidence type="ECO:0000259" key="6">
    <source>
        <dbReference type="PROSITE" id="PS50043"/>
    </source>
</evidence>
<sequence length="220" mass="23283">MIRVLVADDQDLVRAGAVAVVDAAEDMVVVAEAADGGAAVEAQRRHRADVVLMDVRMPVLDGIEATRRLVTGAADGSVPPCRVVMLTTFDLDEYLFAALRAGASGFLLKDAPTHDLLAGVRVAHRGDAVVAPSATRRLLAHAVPRLPDVAARTAAVAVLSEQERRVVGLLAEGLSNAEIGARIFVSEATVKTYVGRVLAKLGVRDRVQVVVWAFRHGLAE</sequence>
<dbReference type="SMART" id="SM00421">
    <property type="entry name" value="HTH_LUXR"/>
    <property type="match status" value="1"/>
</dbReference>
<dbReference type="GO" id="GO:0003677">
    <property type="term" value="F:DNA binding"/>
    <property type="evidence" value="ECO:0007669"/>
    <property type="project" value="UniProtKB-KW"/>
</dbReference>
<gene>
    <name evidence="8" type="ORF">GCM10007368_06300</name>
</gene>
<evidence type="ECO:0000259" key="7">
    <source>
        <dbReference type="PROSITE" id="PS50110"/>
    </source>
</evidence>
<evidence type="ECO:0000256" key="5">
    <source>
        <dbReference type="PROSITE-ProRule" id="PRU00169"/>
    </source>
</evidence>
<evidence type="ECO:0000313" key="9">
    <source>
        <dbReference type="Proteomes" id="UP000632535"/>
    </source>
</evidence>
<keyword evidence="4" id="KW-0804">Transcription</keyword>
<keyword evidence="3 8" id="KW-0238">DNA-binding</keyword>
<dbReference type="Pfam" id="PF00072">
    <property type="entry name" value="Response_reg"/>
    <property type="match status" value="1"/>
</dbReference>
<organism evidence="8 9">
    <name type="scientific">Isoptericola cucumis</name>
    <dbReference type="NCBI Taxonomy" id="1776856"/>
    <lineage>
        <taxon>Bacteria</taxon>
        <taxon>Bacillati</taxon>
        <taxon>Actinomycetota</taxon>
        <taxon>Actinomycetes</taxon>
        <taxon>Micrococcales</taxon>
        <taxon>Promicromonosporaceae</taxon>
        <taxon>Isoptericola</taxon>
    </lineage>
</organism>
<dbReference type="RefSeq" id="WP_188522204.1">
    <property type="nucleotide sequence ID" value="NZ_BMDG01000002.1"/>
</dbReference>
<dbReference type="InterPro" id="IPR039420">
    <property type="entry name" value="WalR-like"/>
</dbReference>
<dbReference type="EMBL" id="BMDG01000002">
    <property type="protein sequence ID" value="GGI05467.1"/>
    <property type="molecule type" value="Genomic_DNA"/>
</dbReference>
<keyword evidence="1 5" id="KW-0597">Phosphoprotein</keyword>
<dbReference type="InterPro" id="IPR001789">
    <property type="entry name" value="Sig_transdc_resp-reg_receiver"/>
</dbReference>
<dbReference type="PANTHER" id="PTHR43214">
    <property type="entry name" value="TWO-COMPONENT RESPONSE REGULATOR"/>
    <property type="match status" value="1"/>
</dbReference>
<accession>A0ABQ2B576</accession>
<feature type="domain" description="HTH luxR-type" evidence="6">
    <location>
        <begin position="152"/>
        <end position="217"/>
    </location>
</feature>
<evidence type="ECO:0000313" key="8">
    <source>
        <dbReference type="EMBL" id="GGI05467.1"/>
    </source>
</evidence>
<evidence type="ECO:0000256" key="4">
    <source>
        <dbReference type="ARBA" id="ARBA00023163"/>
    </source>
</evidence>
<dbReference type="SUPFAM" id="SSF46894">
    <property type="entry name" value="C-terminal effector domain of the bipartite response regulators"/>
    <property type="match status" value="1"/>
</dbReference>
<feature type="modified residue" description="4-aspartylphosphate" evidence="5">
    <location>
        <position position="54"/>
    </location>
</feature>
<dbReference type="Proteomes" id="UP000632535">
    <property type="component" value="Unassembled WGS sequence"/>
</dbReference>
<evidence type="ECO:0000256" key="1">
    <source>
        <dbReference type="ARBA" id="ARBA00022553"/>
    </source>
</evidence>
<dbReference type="CDD" id="cd17535">
    <property type="entry name" value="REC_NarL-like"/>
    <property type="match status" value="1"/>
</dbReference>
<proteinExistence type="predicted"/>
<dbReference type="PROSITE" id="PS50110">
    <property type="entry name" value="RESPONSE_REGULATORY"/>
    <property type="match status" value="1"/>
</dbReference>
<evidence type="ECO:0000256" key="2">
    <source>
        <dbReference type="ARBA" id="ARBA00023015"/>
    </source>
</evidence>
<dbReference type="SMART" id="SM00448">
    <property type="entry name" value="REC"/>
    <property type="match status" value="1"/>
</dbReference>
<keyword evidence="2" id="KW-0805">Transcription regulation</keyword>
<dbReference type="InterPro" id="IPR058245">
    <property type="entry name" value="NreC/VraR/RcsB-like_REC"/>
</dbReference>
<dbReference type="Pfam" id="PF00196">
    <property type="entry name" value="GerE"/>
    <property type="match status" value="1"/>
</dbReference>
<comment type="caution">
    <text evidence="8">The sequence shown here is derived from an EMBL/GenBank/DDBJ whole genome shotgun (WGS) entry which is preliminary data.</text>
</comment>
<name>A0ABQ2B576_9MICO</name>